<feature type="region of interest" description="Disordered" evidence="9">
    <location>
        <begin position="40"/>
        <end position="98"/>
    </location>
</feature>
<keyword evidence="5 7" id="KW-0539">Nucleus</keyword>
<keyword evidence="4 7" id="KW-0206">Cytoskeleton</keyword>
<dbReference type="Pfam" id="PF17082">
    <property type="entry name" value="Spc29"/>
    <property type="match status" value="1"/>
</dbReference>
<dbReference type="AlphaFoldDB" id="A0A1G4IZT6"/>
<comment type="function">
    <text evidence="6">Component of the spindle pole body (SPB) required for the proper execution of spindle pole body (SPB) duplication. Links the central plaque component SPC42 to the inner plaque component SPC110.</text>
</comment>
<dbReference type="OrthoDB" id="4036034at2759"/>
<keyword evidence="3 7" id="KW-0963">Cytoplasm</keyword>
<evidence type="ECO:0000313" key="10">
    <source>
        <dbReference type="EMBL" id="SCU82808.1"/>
    </source>
</evidence>
<evidence type="ECO:0000256" key="6">
    <source>
        <dbReference type="ARBA" id="ARBA00025108"/>
    </source>
</evidence>
<proteinExistence type="inferred from homology"/>
<dbReference type="InterPro" id="IPR031392">
    <property type="entry name" value="Spc29"/>
</dbReference>
<evidence type="ECO:0000256" key="3">
    <source>
        <dbReference type="ARBA" id="ARBA00022490"/>
    </source>
</evidence>
<protein>
    <recommendedName>
        <fullName evidence="2 7">Spindle pole component 29</fullName>
    </recommendedName>
</protein>
<evidence type="ECO:0000256" key="9">
    <source>
        <dbReference type="SAM" id="MobiDB-lite"/>
    </source>
</evidence>
<evidence type="ECO:0000256" key="4">
    <source>
        <dbReference type="ARBA" id="ARBA00023212"/>
    </source>
</evidence>
<feature type="coiled-coil region" evidence="8">
    <location>
        <begin position="113"/>
        <end position="147"/>
    </location>
</feature>
<dbReference type="GO" id="GO:0005634">
    <property type="term" value="C:nucleus"/>
    <property type="evidence" value="ECO:0007669"/>
    <property type="project" value="UniProtKB-SubCell"/>
</dbReference>
<keyword evidence="8" id="KW-0175">Coiled coil</keyword>
<sequence>MNRTGTTGFFNDPETDDTLQNIRRDYLASKKNLQELLVTSPTTTRTRPLQVPTPPMERKTRGNDELLRQQLREGLRIDSRHPSGSLPPAARRDLPRKVEPEHYTEVDGLRMMVHDQQQSIGRLQRALEAQEARNANLEMRMRTLEHCVAILEKSPRSPYEPRNTEPPGAYESVDHDNTKVLLNLDGGQPVQRLHSNYDDSTTNLIKLSQISSQHQHA</sequence>
<reference evidence="11" key="1">
    <citation type="submission" date="2016-03" db="EMBL/GenBank/DDBJ databases">
        <authorList>
            <person name="Devillers H."/>
        </authorList>
    </citation>
    <scope>NUCLEOTIDE SEQUENCE [LARGE SCALE GENOMIC DNA]</scope>
</reference>
<feature type="compositionally biased region" description="Basic and acidic residues" evidence="9">
    <location>
        <begin position="56"/>
        <end position="81"/>
    </location>
</feature>
<dbReference type="GO" id="GO:0030474">
    <property type="term" value="P:spindle pole body duplication"/>
    <property type="evidence" value="ECO:0007669"/>
    <property type="project" value="InterPro"/>
</dbReference>
<dbReference type="Proteomes" id="UP000190274">
    <property type="component" value="Chromosome C"/>
</dbReference>
<accession>A0A1G4IZT6</accession>
<organism evidence="10 11">
    <name type="scientific">Lachancea dasiensis</name>
    <dbReference type="NCBI Taxonomy" id="1072105"/>
    <lineage>
        <taxon>Eukaryota</taxon>
        <taxon>Fungi</taxon>
        <taxon>Dikarya</taxon>
        <taxon>Ascomycota</taxon>
        <taxon>Saccharomycotina</taxon>
        <taxon>Saccharomycetes</taxon>
        <taxon>Saccharomycetales</taxon>
        <taxon>Saccharomycetaceae</taxon>
        <taxon>Lachancea</taxon>
    </lineage>
</organism>
<comment type="subcellular location">
    <subcellularLocation>
        <location evidence="7">Cytoplasm</location>
        <location evidence="7">Cytoskeleton</location>
        <location evidence="7">Microtubule organizing center</location>
        <location evidence="7">Spindle pole body</location>
    </subcellularLocation>
    <subcellularLocation>
        <location evidence="7">Nucleus</location>
    </subcellularLocation>
</comment>
<dbReference type="EMBL" id="LT598459">
    <property type="protein sequence ID" value="SCU82808.1"/>
    <property type="molecule type" value="Genomic_DNA"/>
</dbReference>
<evidence type="ECO:0000256" key="2">
    <source>
        <dbReference type="ARBA" id="ARBA00016328"/>
    </source>
</evidence>
<dbReference type="GO" id="GO:0005200">
    <property type="term" value="F:structural constituent of cytoskeleton"/>
    <property type="evidence" value="ECO:0007669"/>
    <property type="project" value="InterPro"/>
</dbReference>
<evidence type="ECO:0000256" key="5">
    <source>
        <dbReference type="ARBA" id="ARBA00023242"/>
    </source>
</evidence>
<keyword evidence="11" id="KW-1185">Reference proteome</keyword>
<evidence type="ECO:0000256" key="1">
    <source>
        <dbReference type="ARBA" id="ARBA00009217"/>
    </source>
</evidence>
<evidence type="ECO:0000256" key="7">
    <source>
        <dbReference type="RuleBase" id="RU362139"/>
    </source>
</evidence>
<evidence type="ECO:0000313" key="11">
    <source>
        <dbReference type="Proteomes" id="UP000190274"/>
    </source>
</evidence>
<comment type="similarity">
    <text evidence="1 7">Belongs to the SPC29 family.</text>
</comment>
<dbReference type="GO" id="GO:0005823">
    <property type="term" value="C:central plaque of spindle pole body"/>
    <property type="evidence" value="ECO:0007669"/>
    <property type="project" value="InterPro"/>
</dbReference>
<gene>
    <name evidence="7" type="primary">SPC29</name>
    <name evidence="10" type="ORF">LADA_0C08086G</name>
</gene>
<evidence type="ECO:0000256" key="8">
    <source>
        <dbReference type="SAM" id="Coils"/>
    </source>
</evidence>
<name>A0A1G4IZT6_9SACH</name>